<protein>
    <submittedName>
        <fullName evidence="1">Uncharacterized protein</fullName>
    </submittedName>
</protein>
<dbReference type="OrthoDB" id="1898734at2759"/>
<comment type="caution">
    <text evidence="1">The sequence shown here is derived from an EMBL/GenBank/DDBJ whole genome shotgun (WGS) entry which is preliminary data.</text>
</comment>
<gene>
    <name evidence="1" type="ORF">ZOSMA_5G00440</name>
</gene>
<dbReference type="EMBL" id="LFYR01001623">
    <property type="protein sequence ID" value="KMZ60182.1"/>
    <property type="molecule type" value="Genomic_DNA"/>
</dbReference>
<dbReference type="STRING" id="29655.A0A0K9NVV0"/>
<dbReference type="AlphaFoldDB" id="A0A0K9NVV0"/>
<evidence type="ECO:0000313" key="1">
    <source>
        <dbReference type="EMBL" id="KMZ60182.1"/>
    </source>
</evidence>
<proteinExistence type="predicted"/>
<sequence length="177" mass="20223">MGLQTLGLSGLGSYSGFENLHYMLERVWDPVLVPGAPKNISFYFLNSFERWLEFDTNPIYALLHESCYCQDAASNWSANKIRNELGNLFDPVKATQECRPVFFTGEMVLPWMFDEIHALKHLKKVANLLAEKKNWPQLYNVTALNKNQVPVAAAVYYEDMYVNFKLSMETASQIAGI</sequence>
<reference evidence="2" key="1">
    <citation type="journal article" date="2016" name="Nature">
        <title>The genome of the seagrass Zostera marina reveals angiosperm adaptation to the sea.</title>
        <authorList>
            <person name="Olsen J.L."/>
            <person name="Rouze P."/>
            <person name="Verhelst B."/>
            <person name="Lin Y.-C."/>
            <person name="Bayer T."/>
            <person name="Collen J."/>
            <person name="Dattolo E."/>
            <person name="De Paoli E."/>
            <person name="Dittami S."/>
            <person name="Maumus F."/>
            <person name="Michel G."/>
            <person name="Kersting A."/>
            <person name="Lauritano C."/>
            <person name="Lohaus R."/>
            <person name="Toepel M."/>
            <person name="Tonon T."/>
            <person name="Vanneste K."/>
            <person name="Amirebrahimi M."/>
            <person name="Brakel J."/>
            <person name="Bostroem C."/>
            <person name="Chovatia M."/>
            <person name="Grimwood J."/>
            <person name="Jenkins J.W."/>
            <person name="Jueterbock A."/>
            <person name="Mraz A."/>
            <person name="Stam W.T."/>
            <person name="Tice H."/>
            <person name="Bornberg-Bauer E."/>
            <person name="Green P.J."/>
            <person name="Pearson G.A."/>
            <person name="Procaccini G."/>
            <person name="Duarte C.M."/>
            <person name="Schmutz J."/>
            <person name="Reusch T.B.H."/>
            <person name="Van de Peer Y."/>
        </authorList>
    </citation>
    <scope>NUCLEOTIDE SEQUENCE [LARGE SCALE GENOMIC DNA]</scope>
    <source>
        <strain evidence="2">cv. Finnish</strain>
    </source>
</reference>
<evidence type="ECO:0000313" key="2">
    <source>
        <dbReference type="Proteomes" id="UP000036987"/>
    </source>
</evidence>
<organism evidence="1 2">
    <name type="scientific">Zostera marina</name>
    <name type="common">Eelgrass</name>
    <dbReference type="NCBI Taxonomy" id="29655"/>
    <lineage>
        <taxon>Eukaryota</taxon>
        <taxon>Viridiplantae</taxon>
        <taxon>Streptophyta</taxon>
        <taxon>Embryophyta</taxon>
        <taxon>Tracheophyta</taxon>
        <taxon>Spermatophyta</taxon>
        <taxon>Magnoliopsida</taxon>
        <taxon>Liliopsida</taxon>
        <taxon>Zosteraceae</taxon>
        <taxon>Zostera</taxon>
    </lineage>
</organism>
<accession>A0A0K9NVV0</accession>
<keyword evidence="2" id="KW-1185">Reference proteome</keyword>
<name>A0A0K9NVV0_ZOSMR</name>
<dbReference type="Proteomes" id="UP000036987">
    <property type="component" value="Unassembled WGS sequence"/>
</dbReference>